<reference evidence="4 5" key="2">
    <citation type="submission" date="2009-02" db="EMBL/GenBank/DDBJ databases">
        <title>Draft genome sequence of Clostridium methylpentosum (DSM 5476).</title>
        <authorList>
            <person name="Sudarsanam P."/>
            <person name="Ley R."/>
            <person name="Guruge J."/>
            <person name="Turnbaugh P.J."/>
            <person name="Mahowald M."/>
            <person name="Liep D."/>
            <person name="Gordon J."/>
        </authorList>
    </citation>
    <scope>NUCLEOTIDE SEQUENCE [LARGE SCALE GENOMIC DNA]</scope>
    <source>
        <strain evidence="4 5">DSM 5476</strain>
    </source>
</reference>
<dbReference type="EMBL" id="ACEC01000021">
    <property type="protein sequence ID" value="EEG31819.1"/>
    <property type="molecule type" value="Genomic_DNA"/>
</dbReference>
<protein>
    <submittedName>
        <fullName evidence="4">ABC transporter, substrate-binding protein, family 3</fullName>
    </submittedName>
</protein>
<dbReference type="Gene3D" id="3.40.190.10">
    <property type="entry name" value="Periplasmic binding protein-like II"/>
    <property type="match status" value="2"/>
</dbReference>
<organism evidence="4 5">
    <name type="scientific">[Clostridium] methylpentosum DSM 5476</name>
    <dbReference type="NCBI Taxonomy" id="537013"/>
    <lineage>
        <taxon>Bacteria</taxon>
        <taxon>Bacillati</taxon>
        <taxon>Bacillota</taxon>
        <taxon>Clostridia</taxon>
        <taxon>Eubacteriales</taxon>
        <taxon>Oscillospiraceae</taxon>
        <taxon>Oscillospiraceae incertae sedis</taxon>
    </lineage>
</organism>
<comment type="caution">
    <text evidence="4">The sequence shown here is derived from an EMBL/GenBank/DDBJ whole genome shotgun (WGS) entry which is preliminary data.</text>
</comment>
<dbReference type="SUPFAM" id="SSF53850">
    <property type="entry name" value="Periplasmic binding protein-like II"/>
    <property type="match status" value="1"/>
</dbReference>
<dbReference type="eggNOG" id="COG0834">
    <property type="taxonomic scope" value="Bacteria"/>
</dbReference>
<dbReference type="SMART" id="SM00062">
    <property type="entry name" value="PBPb"/>
    <property type="match status" value="1"/>
</dbReference>
<accession>C0E9Q4</accession>
<feature type="chain" id="PRO_5039615555" evidence="2">
    <location>
        <begin position="20"/>
        <end position="278"/>
    </location>
</feature>
<evidence type="ECO:0000256" key="1">
    <source>
        <dbReference type="ARBA" id="ARBA00022729"/>
    </source>
</evidence>
<reference evidence="4 5" key="1">
    <citation type="submission" date="2009-01" db="EMBL/GenBank/DDBJ databases">
        <authorList>
            <person name="Fulton L."/>
            <person name="Clifton S."/>
            <person name="Fulton B."/>
            <person name="Xu J."/>
            <person name="Minx P."/>
            <person name="Pepin K.H."/>
            <person name="Johnson M."/>
            <person name="Bhonagiri V."/>
            <person name="Nash W.E."/>
            <person name="Mardis E.R."/>
            <person name="Wilson R.K."/>
        </authorList>
    </citation>
    <scope>NUCLEOTIDE SEQUENCE [LARGE SCALE GENOMIC DNA]</scope>
    <source>
        <strain evidence="4 5">DSM 5476</strain>
    </source>
</reference>
<dbReference type="PANTHER" id="PTHR35936">
    <property type="entry name" value="MEMBRANE-BOUND LYTIC MUREIN TRANSGLYCOSYLASE F"/>
    <property type="match status" value="1"/>
</dbReference>
<dbReference type="InterPro" id="IPR001638">
    <property type="entry name" value="Solute-binding_3/MltF_N"/>
</dbReference>
<feature type="domain" description="Solute-binding protein family 3/N-terminal" evidence="3">
    <location>
        <begin position="39"/>
        <end position="274"/>
    </location>
</feature>
<keyword evidence="1 2" id="KW-0732">Signal</keyword>
<sequence>MKKVLALVLAAALSVSVFAGCGGSGKSGSKLDQIKKSGEIVMYTNAEFPPYEYLGDDNNVAGVDVEIGQAIADSLGVKLKVQNTNFEGIVAGIASGKGDLGLSGITITAERKKEVDFSVPYVESVQYLVIPEDSDIETMEDLAGKTCGGQTGTTGFMLVDDEINGTNGAAGVLKGKDATAKAYNSAPTAMLDLQAGRIQAVVIDELVAIELAKANPGYKAIPFKYEDGNPVAEQFAVAVKKGNEDLLEAVNKVVQDLVDNGKIQEFIDKHADSTGDAE</sequence>
<evidence type="ECO:0000313" key="4">
    <source>
        <dbReference type="EMBL" id="EEG31819.1"/>
    </source>
</evidence>
<name>C0E9Q4_9FIRM</name>
<evidence type="ECO:0000256" key="2">
    <source>
        <dbReference type="SAM" id="SignalP"/>
    </source>
</evidence>
<evidence type="ECO:0000259" key="3">
    <source>
        <dbReference type="SMART" id="SM00062"/>
    </source>
</evidence>
<evidence type="ECO:0000313" key="5">
    <source>
        <dbReference type="Proteomes" id="UP000003340"/>
    </source>
</evidence>
<dbReference type="PROSITE" id="PS51257">
    <property type="entry name" value="PROKAR_LIPOPROTEIN"/>
    <property type="match status" value="1"/>
</dbReference>
<feature type="signal peptide" evidence="2">
    <location>
        <begin position="1"/>
        <end position="19"/>
    </location>
</feature>
<proteinExistence type="predicted"/>
<dbReference type="HOGENOM" id="CLU_019602_18_2_9"/>
<dbReference type="PANTHER" id="PTHR35936:SF17">
    <property type="entry name" value="ARGININE-BINDING EXTRACELLULAR PROTEIN ARTP"/>
    <property type="match status" value="1"/>
</dbReference>
<keyword evidence="5" id="KW-1185">Reference proteome</keyword>
<dbReference type="STRING" id="537013.CLOSTMETH_00555"/>
<dbReference type="Pfam" id="PF00497">
    <property type="entry name" value="SBP_bac_3"/>
    <property type="match status" value="1"/>
</dbReference>
<dbReference type="AlphaFoldDB" id="C0E9Q4"/>
<dbReference type="Proteomes" id="UP000003340">
    <property type="component" value="Unassembled WGS sequence"/>
</dbReference>
<gene>
    <name evidence="4" type="ORF">CLOSTMETH_00555</name>
</gene>